<evidence type="ECO:0000256" key="1">
    <source>
        <dbReference type="ARBA" id="ARBA00004434"/>
    </source>
</evidence>
<comment type="similarity">
    <text evidence="2 11">Belongs to the UQCRQ/QCR8 family.</text>
</comment>
<keyword evidence="4 11" id="KW-0679">Respiratory chain</keyword>
<protein>
    <recommendedName>
        <fullName evidence="11">Cytochrome b-c1 complex subunit 8</fullName>
    </recommendedName>
    <alternativeName>
        <fullName evidence="11">Complex III subunit 8</fullName>
    </alternativeName>
</protein>
<dbReference type="PANTHER" id="PTHR12119">
    <property type="entry name" value="UBIQUINOL-CYTOCHROME C REDUCTASE COMPLEX UBIQUINONE-BINDING PROTEIN QP-C"/>
    <property type="match status" value="1"/>
</dbReference>
<dbReference type="GO" id="GO:0005743">
    <property type="term" value="C:mitochondrial inner membrane"/>
    <property type="evidence" value="ECO:0007669"/>
    <property type="project" value="UniProtKB-SubCell"/>
</dbReference>
<keyword evidence="8" id="KW-1133">Transmembrane helix</keyword>
<evidence type="ECO:0000256" key="3">
    <source>
        <dbReference type="ARBA" id="ARBA00022448"/>
    </source>
</evidence>
<evidence type="ECO:0000256" key="2">
    <source>
        <dbReference type="ARBA" id="ARBA00007668"/>
    </source>
</evidence>
<dbReference type="Proteomes" id="UP000469558">
    <property type="component" value="Unassembled WGS sequence"/>
</dbReference>
<dbReference type="AlphaFoldDB" id="A0A8T9CE94"/>
<proteinExistence type="inferred from homology"/>
<keyword evidence="5" id="KW-0812">Transmembrane</keyword>
<dbReference type="GO" id="GO:0045275">
    <property type="term" value="C:respiratory chain complex III"/>
    <property type="evidence" value="ECO:0007669"/>
    <property type="project" value="UniProtKB-UniRule"/>
</dbReference>
<feature type="compositionally biased region" description="Polar residues" evidence="12">
    <location>
        <begin position="1"/>
        <end position="11"/>
    </location>
</feature>
<comment type="subunit">
    <text evidence="11">Component of the ubiquinol-cytochrome c oxidoreductase (cytochrome b-c1 complex, complex III, CIII), a multisubunit enzyme composed of 3 respiratory subunits cytochrome b, cytochrome c1 and Rieske protein, 2 core protein subunits, and additional low-molecular weight protein subunits. The complex exists as an obligatory dimer and forms supercomplexes (SCs) in the inner mitochondrial membrane with cytochrome c oxidase (complex IV, CIV).</text>
</comment>
<reference evidence="13 14" key="1">
    <citation type="submission" date="2018-05" db="EMBL/GenBank/DDBJ databases">
        <title>Genome sequencing and assembly of the regulated plant pathogen Lachnellula willkommii and related sister species for the development of diagnostic species identification markers.</title>
        <authorList>
            <person name="Giroux E."/>
            <person name="Bilodeau G."/>
        </authorList>
    </citation>
    <scope>NUCLEOTIDE SEQUENCE [LARGE SCALE GENOMIC DNA]</scope>
    <source>
        <strain evidence="13 14">CBS 268.59</strain>
    </source>
</reference>
<evidence type="ECO:0000256" key="7">
    <source>
        <dbReference type="ARBA" id="ARBA00022982"/>
    </source>
</evidence>
<dbReference type="SUPFAM" id="SSF81508">
    <property type="entry name" value="Ubiquinone-binding protein QP-C of cytochrome bc1 complex (Ubiquinol-cytochrome c reductase)"/>
    <property type="match status" value="1"/>
</dbReference>
<comment type="subcellular location">
    <subcellularLocation>
        <location evidence="1 11">Mitochondrion inner membrane</location>
        <topology evidence="1 11">Single-pass membrane protein</topology>
    </subcellularLocation>
</comment>
<evidence type="ECO:0000256" key="4">
    <source>
        <dbReference type="ARBA" id="ARBA00022660"/>
    </source>
</evidence>
<dbReference type="GO" id="GO:0006122">
    <property type="term" value="P:mitochondrial electron transport, ubiquinol to cytochrome c"/>
    <property type="evidence" value="ECO:0007669"/>
    <property type="project" value="UniProtKB-UniRule"/>
</dbReference>
<keyword evidence="14" id="KW-1185">Reference proteome</keyword>
<dbReference type="PANTHER" id="PTHR12119:SF2">
    <property type="entry name" value="CYTOCHROME B-C1 COMPLEX SUBUNIT 8"/>
    <property type="match status" value="1"/>
</dbReference>
<dbReference type="Gene3D" id="1.20.5.210">
    <property type="entry name" value="Cytochrome b-c1 complex subunit 8"/>
    <property type="match status" value="1"/>
</dbReference>
<keyword evidence="7 11" id="KW-0249">Electron transport</keyword>
<dbReference type="InterPro" id="IPR004205">
    <property type="entry name" value="Cyt_bc1_su8"/>
</dbReference>
<dbReference type="FunFam" id="1.20.5.210:FF:000001">
    <property type="entry name" value="Cytochrome b-c1 complex subunit 8"/>
    <property type="match status" value="1"/>
</dbReference>
<keyword evidence="9 11" id="KW-0496">Mitochondrion</keyword>
<comment type="caution">
    <text evidence="13">The sequence shown here is derived from an EMBL/GenBank/DDBJ whole genome shotgun (WGS) entry which is preliminary data.</text>
</comment>
<evidence type="ECO:0000256" key="5">
    <source>
        <dbReference type="ARBA" id="ARBA00022692"/>
    </source>
</evidence>
<evidence type="ECO:0000256" key="10">
    <source>
        <dbReference type="ARBA" id="ARBA00023136"/>
    </source>
</evidence>
<organism evidence="13 14">
    <name type="scientific">Lachnellula suecica</name>
    <dbReference type="NCBI Taxonomy" id="602035"/>
    <lineage>
        <taxon>Eukaryota</taxon>
        <taxon>Fungi</taxon>
        <taxon>Dikarya</taxon>
        <taxon>Ascomycota</taxon>
        <taxon>Pezizomycotina</taxon>
        <taxon>Leotiomycetes</taxon>
        <taxon>Helotiales</taxon>
        <taxon>Lachnaceae</taxon>
        <taxon>Lachnellula</taxon>
    </lineage>
</organism>
<evidence type="ECO:0000256" key="6">
    <source>
        <dbReference type="ARBA" id="ARBA00022792"/>
    </source>
</evidence>
<dbReference type="EMBL" id="QGMK01000380">
    <property type="protein sequence ID" value="TVY82054.1"/>
    <property type="molecule type" value="Genomic_DNA"/>
</dbReference>
<dbReference type="InterPro" id="IPR036642">
    <property type="entry name" value="Cyt_bc1_su8_sf"/>
</dbReference>
<name>A0A8T9CE94_9HELO</name>
<keyword evidence="10" id="KW-0472">Membrane</keyword>
<accession>A0A8T9CE94</accession>
<comment type="function">
    <text evidence="11">Component of the ubiquinol-cytochrome c oxidoreductase, a multisubunit transmembrane complex that is part of the mitochondrial electron transport chain which drives oxidative phosphorylation. The complex plays an important role in the uptake of multiple carbon sources present in different host niches.</text>
</comment>
<evidence type="ECO:0000313" key="14">
    <source>
        <dbReference type="Proteomes" id="UP000469558"/>
    </source>
</evidence>
<evidence type="ECO:0000256" key="9">
    <source>
        <dbReference type="ARBA" id="ARBA00023128"/>
    </source>
</evidence>
<gene>
    <name evidence="13" type="primary">qcr-8_0</name>
    <name evidence="13" type="ORF">LSUE1_G002179</name>
</gene>
<evidence type="ECO:0000313" key="13">
    <source>
        <dbReference type="EMBL" id="TVY82054.1"/>
    </source>
</evidence>
<evidence type="ECO:0000256" key="11">
    <source>
        <dbReference type="RuleBase" id="RU368118"/>
    </source>
</evidence>
<dbReference type="OrthoDB" id="6683853at2759"/>
<evidence type="ECO:0000256" key="8">
    <source>
        <dbReference type="ARBA" id="ARBA00022989"/>
    </source>
</evidence>
<evidence type="ECO:0000256" key="12">
    <source>
        <dbReference type="SAM" id="MobiDB-lite"/>
    </source>
</evidence>
<sequence length="106" mass="12064">MEYNPNPNSRPDSYDAPSTPVLSWGHPRNPKQHGIITYTLSSNKQRPLAGAAHNAVFNTARRCWTQFWYVVPPLAAAWWAMRWAIDRNEFSNSKAGRAMVEYKEGG</sequence>
<dbReference type="Pfam" id="PF02939">
    <property type="entry name" value="UcrQ"/>
    <property type="match status" value="1"/>
</dbReference>
<keyword evidence="3 11" id="KW-0813">Transport</keyword>
<keyword evidence="6 11" id="KW-0999">Mitochondrion inner membrane</keyword>
<feature type="region of interest" description="Disordered" evidence="12">
    <location>
        <begin position="1"/>
        <end position="28"/>
    </location>
</feature>